<reference evidence="1 2" key="1">
    <citation type="submission" date="2020-08" db="EMBL/GenBank/DDBJ databases">
        <title>Sequencing the genomes of 1000 actinobacteria strains.</title>
        <authorList>
            <person name="Klenk H.-P."/>
        </authorList>
    </citation>
    <scope>NUCLEOTIDE SEQUENCE [LARGE SCALE GENOMIC DNA]</scope>
    <source>
        <strain evidence="1 2">DSM 40129</strain>
    </source>
</reference>
<proteinExistence type="predicted"/>
<protein>
    <submittedName>
        <fullName evidence="1">NAD(P)-dependent dehydrogenase (Short-subunit alcohol dehydrogenase family)</fullName>
    </submittedName>
</protein>
<accession>A0AA89Q2R5</accession>
<comment type="caution">
    <text evidence="1">The sequence shown here is derived from an EMBL/GenBank/DDBJ whole genome shotgun (WGS) entry which is preliminary data.</text>
</comment>
<dbReference type="InterPro" id="IPR036291">
    <property type="entry name" value="NAD(P)-bd_dom_sf"/>
</dbReference>
<dbReference type="Proteomes" id="UP000579531">
    <property type="component" value="Unassembled WGS sequence"/>
</dbReference>
<name>A0AA89Q2R5_STRCU</name>
<evidence type="ECO:0000313" key="1">
    <source>
        <dbReference type="EMBL" id="MBB5809376.1"/>
    </source>
</evidence>
<gene>
    <name evidence="1" type="ORF">HNR72_000404</name>
</gene>
<dbReference type="AlphaFoldDB" id="A0AA89Q2R5"/>
<organism evidence="1 2">
    <name type="scientific">Streptomyces collinus</name>
    <dbReference type="NCBI Taxonomy" id="42684"/>
    <lineage>
        <taxon>Bacteria</taxon>
        <taxon>Bacillati</taxon>
        <taxon>Actinomycetota</taxon>
        <taxon>Actinomycetes</taxon>
        <taxon>Kitasatosporales</taxon>
        <taxon>Streptomycetaceae</taxon>
        <taxon>Streptomyces</taxon>
    </lineage>
</organism>
<sequence length="43" mass="4347">MRGLGAQPEEVAPTCACLAPPDVDSSYTVGEVIAVTGGIVDTR</sequence>
<dbReference type="RefSeq" id="WP_311240896.1">
    <property type="nucleotide sequence ID" value="NZ_BAABFE010000008.1"/>
</dbReference>
<dbReference type="EMBL" id="JACHLX010000001">
    <property type="protein sequence ID" value="MBB5809376.1"/>
    <property type="molecule type" value="Genomic_DNA"/>
</dbReference>
<dbReference type="SUPFAM" id="SSF51735">
    <property type="entry name" value="NAD(P)-binding Rossmann-fold domains"/>
    <property type="match status" value="1"/>
</dbReference>
<keyword evidence="2" id="KW-1185">Reference proteome</keyword>
<dbReference type="GeneID" id="93836785"/>
<evidence type="ECO:0000313" key="2">
    <source>
        <dbReference type="Proteomes" id="UP000579531"/>
    </source>
</evidence>